<organism evidence="3 4">
    <name type="scientific">Pelagerythrobacter rhizovicinus</name>
    <dbReference type="NCBI Taxonomy" id="2268576"/>
    <lineage>
        <taxon>Bacteria</taxon>
        <taxon>Pseudomonadati</taxon>
        <taxon>Pseudomonadota</taxon>
        <taxon>Alphaproteobacteria</taxon>
        <taxon>Sphingomonadales</taxon>
        <taxon>Erythrobacteraceae</taxon>
        <taxon>Pelagerythrobacter</taxon>
    </lineage>
</organism>
<keyword evidence="4" id="KW-1185">Reference proteome</keyword>
<feature type="chain" id="PRO_5020907997" description="Energy transducer TonB" evidence="2">
    <location>
        <begin position="22"/>
        <end position="179"/>
    </location>
</feature>
<dbReference type="OrthoDB" id="7391745at2"/>
<proteinExistence type="predicted"/>
<name>A0A4Q2KKG2_9SPHN</name>
<feature type="compositionally biased region" description="Acidic residues" evidence="1">
    <location>
        <begin position="159"/>
        <end position="179"/>
    </location>
</feature>
<sequence>MSRNHLALALLFGTAPLAAQTADRDPGTTDPVEEAFDAARDAYGPPPPAPPQPDCEQPEGNEIVVCARLEEQSQFRIRSDEDAENEYAAATMNKGDPKAPDVSGPGIFKGPATVSGLCVIPPCPEPPAYMIDFDELPEAPPGSDAERVGRGLAPRGYDGEFEPEEDEEATEPESDPPPQ</sequence>
<feature type="region of interest" description="Disordered" evidence="1">
    <location>
        <begin position="15"/>
        <end position="58"/>
    </location>
</feature>
<accession>A0A4Q2KKG2</accession>
<evidence type="ECO:0000256" key="2">
    <source>
        <dbReference type="SAM" id="SignalP"/>
    </source>
</evidence>
<dbReference type="RefSeq" id="WP_129525153.1">
    <property type="nucleotide sequence ID" value="NZ_SDPV01000002.1"/>
</dbReference>
<protein>
    <recommendedName>
        <fullName evidence="5">Energy transducer TonB</fullName>
    </recommendedName>
</protein>
<gene>
    <name evidence="3" type="ORF">ETX26_13420</name>
</gene>
<evidence type="ECO:0000313" key="3">
    <source>
        <dbReference type="EMBL" id="RXZ64847.1"/>
    </source>
</evidence>
<feature type="compositionally biased region" description="Pro residues" evidence="1">
    <location>
        <begin position="44"/>
        <end position="53"/>
    </location>
</feature>
<evidence type="ECO:0000256" key="1">
    <source>
        <dbReference type="SAM" id="MobiDB-lite"/>
    </source>
</evidence>
<evidence type="ECO:0000313" key="4">
    <source>
        <dbReference type="Proteomes" id="UP000293623"/>
    </source>
</evidence>
<dbReference type="AlphaFoldDB" id="A0A4Q2KKG2"/>
<dbReference type="EMBL" id="SDPV01000002">
    <property type="protein sequence ID" value="RXZ64847.1"/>
    <property type="molecule type" value="Genomic_DNA"/>
</dbReference>
<feature type="region of interest" description="Disordered" evidence="1">
    <location>
        <begin position="131"/>
        <end position="179"/>
    </location>
</feature>
<reference evidence="3 4" key="1">
    <citation type="submission" date="2019-01" db="EMBL/GenBank/DDBJ databases">
        <title>Altererythrobacter rhizovicinus sp. nov., isolated from the rhizosphere soil of Haloxylon ammodendron.</title>
        <authorList>
            <person name="Li H.-P."/>
            <person name="Gou J.-Y."/>
            <person name="Yao D."/>
            <person name="Han Q.-Q."/>
            <person name="Shao K.-Z."/>
            <person name="Zhao Q."/>
            <person name="Zhang J.-L."/>
        </authorList>
    </citation>
    <scope>NUCLEOTIDE SEQUENCE [LARGE SCALE GENOMIC DNA]</scope>
    <source>
        <strain evidence="3 4">AY-3R</strain>
    </source>
</reference>
<comment type="caution">
    <text evidence="3">The sequence shown here is derived from an EMBL/GenBank/DDBJ whole genome shotgun (WGS) entry which is preliminary data.</text>
</comment>
<dbReference type="Proteomes" id="UP000293623">
    <property type="component" value="Unassembled WGS sequence"/>
</dbReference>
<feature type="signal peptide" evidence="2">
    <location>
        <begin position="1"/>
        <end position="21"/>
    </location>
</feature>
<keyword evidence="2" id="KW-0732">Signal</keyword>
<evidence type="ECO:0008006" key="5">
    <source>
        <dbReference type="Google" id="ProtNLM"/>
    </source>
</evidence>